<reference evidence="1" key="1">
    <citation type="submission" date="2018-02" db="EMBL/GenBank/DDBJ databases">
        <title>Rhizophora mucronata_Transcriptome.</title>
        <authorList>
            <person name="Meera S.P."/>
            <person name="Sreeshan A."/>
            <person name="Augustine A."/>
        </authorList>
    </citation>
    <scope>NUCLEOTIDE SEQUENCE</scope>
    <source>
        <tissue evidence="1">Leaf</tissue>
    </source>
</reference>
<name>A0A2P2MSH9_RHIMU</name>
<protein>
    <submittedName>
        <fullName evidence="1">Uncharacterized protein</fullName>
    </submittedName>
</protein>
<organism evidence="1">
    <name type="scientific">Rhizophora mucronata</name>
    <name type="common">Asiatic mangrove</name>
    <dbReference type="NCBI Taxonomy" id="61149"/>
    <lineage>
        <taxon>Eukaryota</taxon>
        <taxon>Viridiplantae</taxon>
        <taxon>Streptophyta</taxon>
        <taxon>Embryophyta</taxon>
        <taxon>Tracheophyta</taxon>
        <taxon>Spermatophyta</taxon>
        <taxon>Magnoliopsida</taxon>
        <taxon>eudicotyledons</taxon>
        <taxon>Gunneridae</taxon>
        <taxon>Pentapetalae</taxon>
        <taxon>rosids</taxon>
        <taxon>fabids</taxon>
        <taxon>Malpighiales</taxon>
        <taxon>Rhizophoraceae</taxon>
        <taxon>Rhizophora</taxon>
    </lineage>
</organism>
<proteinExistence type="predicted"/>
<evidence type="ECO:0000313" key="1">
    <source>
        <dbReference type="EMBL" id="MBX33165.1"/>
    </source>
</evidence>
<accession>A0A2P2MSH9</accession>
<dbReference type="EMBL" id="GGEC01052681">
    <property type="protein sequence ID" value="MBX33165.1"/>
    <property type="molecule type" value="Transcribed_RNA"/>
</dbReference>
<dbReference type="AlphaFoldDB" id="A0A2P2MSH9"/>
<sequence length="65" mass="7251">MALNTNNACSTQSPSYSRAMDKIARENLSAQMPSCRYPQSCKRICKSLQQSLQVKSKNVNEVAKL</sequence>